<reference evidence="3" key="1">
    <citation type="submission" date="2019-07" db="EMBL/GenBank/DDBJ databases">
        <authorList>
            <person name="Weber M."/>
            <person name="Kostadinov I."/>
            <person name="Kostadinov D I."/>
        </authorList>
    </citation>
    <scope>NUCLEOTIDE SEQUENCE</scope>
    <source>
        <strain evidence="3">Gfbio:sag-sample-m06:053724c1-46a9-4a36-b237-ea2bf867836b</strain>
    </source>
</reference>
<sequence length="157" mass="17534">MSDENEAANGRGSRLRFPERAKNSNASPFGLIVRATSESTDVPFPGWRYCPEYFRADQCFHVGENSDVLEEPLCICMPRMPPVPASQPPPVEPFTEVAEVRVSVPVDRPSAVLETVARCERITLTLGEPHQMEIVFNEGQAGQSKDLRPELPLVVRW</sequence>
<evidence type="ECO:0000313" key="2">
    <source>
        <dbReference type="EMBL" id="VUX56085.1"/>
    </source>
</evidence>
<proteinExistence type="predicted"/>
<feature type="region of interest" description="Disordered" evidence="1">
    <location>
        <begin position="1"/>
        <end position="23"/>
    </location>
</feature>
<organism evidence="3">
    <name type="scientific">uncultured Woeseiaceae bacterium</name>
    <dbReference type="NCBI Taxonomy" id="1983305"/>
    <lineage>
        <taxon>Bacteria</taxon>
        <taxon>Pseudomonadati</taxon>
        <taxon>Pseudomonadota</taxon>
        <taxon>Gammaproteobacteria</taxon>
        <taxon>Woeseiales</taxon>
        <taxon>Woeseiaceae</taxon>
        <taxon>environmental samples</taxon>
    </lineage>
</organism>
<evidence type="ECO:0000313" key="3">
    <source>
        <dbReference type="EMBL" id="VUX56101.1"/>
    </source>
</evidence>
<name>A0A7D9H489_9GAMM</name>
<protein>
    <submittedName>
        <fullName evidence="3">Uncharacterized protein</fullName>
    </submittedName>
</protein>
<accession>A0A7D9H489</accession>
<dbReference type="EMBL" id="LR633967">
    <property type="protein sequence ID" value="VUX56085.1"/>
    <property type="molecule type" value="Genomic_DNA"/>
</dbReference>
<evidence type="ECO:0000256" key="1">
    <source>
        <dbReference type="SAM" id="MobiDB-lite"/>
    </source>
</evidence>
<gene>
    <name evidence="2" type="ORF">JTBM06_V1_280001</name>
    <name evidence="3" type="ORF">JTBM06_V1_280016</name>
</gene>
<dbReference type="AlphaFoldDB" id="A0A7D9H489"/>
<dbReference type="EMBL" id="LR633967">
    <property type="protein sequence ID" value="VUX56101.1"/>
    <property type="molecule type" value="Genomic_DNA"/>
</dbReference>